<reference evidence="1 2" key="1">
    <citation type="journal article" date="2013" name="Genome Announc.">
        <title>Complete Genome Sequence of Glaciecola psychrophila Strain 170T.</title>
        <authorList>
            <person name="Yin J."/>
            <person name="Chen J."/>
            <person name="Liu G."/>
            <person name="Yu Y."/>
            <person name="Song L."/>
            <person name="Wang X."/>
            <person name="Qu X."/>
        </authorList>
    </citation>
    <scope>NUCLEOTIDE SEQUENCE [LARGE SCALE GENOMIC DNA]</scope>
    <source>
        <strain evidence="1 2">170</strain>
    </source>
</reference>
<dbReference type="KEGG" id="gps:C427_2056"/>
<evidence type="ECO:0000313" key="1">
    <source>
        <dbReference type="EMBL" id="AGH44165.1"/>
    </source>
</evidence>
<evidence type="ECO:0008006" key="3">
    <source>
        <dbReference type="Google" id="ProtNLM"/>
    </source>
</evidence>
<dbReference type="STRING" id="1129794.C427_2056"/>
<sequence length="216" mass="24467">MIKSIIILIIFLLCGVWAGQHSKTIWRYIERIVIDEPPLYEANNTANTQGFSAVPLITIGWSELLPTEEKQILSRYQQNLPTDLTDQVVLSLQATTDQAYQATLQSTNIVENFLNKAISISGFIVPIDVQENINMTSFFLVPYFGACLHYPPPPPNQLIYVTLPDGMPATDFQMPYTISGILKKDLYEDPLGTSAYSLDLLTVEKFYEQPDNFRMH</sequence>
<dbReference type="EMBL" id="CP003837">
    <property type="protein sequence ID" value="AGH44165.1"/>
    <property type="molecule type" value="Genomic_DNA"/>
</dbReference>
<dbReference type="Gene3D" id="2.40.50.870">
    <property type="entry name" value="Protein of unknown function (DUF3299)"/>
    <property type="match status" value="1"/>
</dbReference>
<dbReference type="HOGENOM" id="CLU_099457_2_0_6"/>
<dbReference type="Proteomes" id="UP000011864">
    <property type="component" value="Chromosome"/>
</dbReference>
<dbReference type="Pfam" id="PF11736">
    <property type="entry name" value="DUF3299"/>
    <property type="match status" value="1"/>
</dbReference>
<dbReference type="OrthoDB" id="9784998at2"/>
<dbReference type="InterPro" id="IPR021727">
    <property type="entry name" value="DUF3299"/>
</dbReference>
<gene>
    <name evidence="1" type="ORF">C427_2056</name>
</gene>
<evidence type="ECO:0000313" key="2">
    <source>
        <dbReference type="Proteomes" id="UP000011864"/>
    </source>
</evidence>
<accession>K6Z5T2</accession>
<dbReference type="eggNOG" id="COG3495">
    <property type="taxonomic scope" value="Bacteria"/>
</dbReference>
<keyword evidence="2" id="KW-1185">Reference proteome</keyword>
<dbReference type="RefSeq" id="WP_007643490.1">
    <property type="nucleotide sequence ID" value="NC_020514.1"/>
</dbReference>
<name>K6Z5T2_9ALTE</name>
<organism evidence="1 2">
    <name type="scientific">Paraglaciecola psychrophila 170</name>
    <dbReference type="NCBI Taxonomy" id="1129794"/>
    <lineage>
        <taxon>Bacteria</taxon>
        <taxon>Pseudomonadati</taxon>
        <taxon>Pseudomonadota</taxon>
        <taxon>Gammaproteobacteria</taxon>
        <taxon>Alteromonadales</taxon>
        <taxon>Alteromonadaceae</taxon>
        <taxon>Paraglaciecola</taxon>
    </lineage>
</organism>
<protein>
    <recommendedName>
        <fullName evidence="3">Lipoprotein</fullName>
    </recommendedName>
</protein>
<dbReference type="PATRIC" id="fig|1129794.4.peg.2036"/>
<proteinExistence type="predicted"/>
<dbReference type="AlphaFoldDB" id="K6Z5T2"/>